<dbReference type="AlphaFoldDB" id="C2JWH7"/>
<evidence type="ECO:0000313" key="3">
    <source>
        <dbReference type="Proteomes" id="UP000004525"/>
    </source>
</evidence>
<keyword evidence="1" id="KW-0812">Transmembrane</keyword>
<dbReference type="Proteomes" id="UP000004525">
    <property type="component" value="Unassembled WGS sequence"/>
</dbReference>
<feature type="transmembrane region" description="Helical" evidence="1">
    <location>
        <begin position="151"/>
        <end position="169"/>
    </location>
</feature>
<keyword evidence="1" id="KW-0472">Membrane</keyword>
<feature type="transmembrane region" description="Helical" evidence="1">
    <location>
        <begin position="123"/>
        <end position="145"/>
    </location>
</feature>
<dbReference type="HOGENOM" id="CLU_1535735_0_0_9"/>
<dbReference type="EMBL" id="ACIZ01000054">
    <property type="protein sequence ID" value="EEN80627.1"/>
    <property type="molecule type" value="Genomic_DNA"/>
</dbReference>
<feature type="non-terminal residue" evidence="2">
    <location>
        <position position="1"/>
    </location>
</feature>
<comment type="caution">
    <text evidence="2">The sequence shown here is derived from an EMBL/GenBank/DDBJ whole genome shotgun (WGS) entry which is preliminary data.</text>
</comment>
<feature type="transmembrane region" description="Helical" evidence="1">
    <location>
        <begin position="79"/>
        <end position="103"/>
    </location>
</feature>
<evidence type="ECO:0000313" key="2">
    <source>
        <dbReference type="EMBL" id="EEN80627.1"/>
    </source>
</evidence>
<evidence type="ECO:0000256" key="1">
    <source>
        <dbReference type="SAM" id="Phobius"/>
    </source>
</evidence>
<name>C2JWH7_LACRM</name>
<gene>
    <name evidence="2" type="ORF">HMPREF0539_1261</name>
</gene>
<accession>C2JWH7</accession>
<protein>
    <submittedName>
        <fullName evidence="2">Uncharacterized protein</fullName>
    </submittedName>
</protein>
<keyword evidence="3" id="KW-1185">Reference proteome</keyword>
<reference evidence="2" key="1">
    <citation type="submission" date="2009-01" db="EMBL/GenBank/DDBJ databases">
        <authorList>
            <person name="Qin X."/>
            <person name="Bachman B."/>
            <person name="Battles P."/>
            <person name="Bell A."/>
            <person name="Bess C."/>
            <person name="Bickham C."/>
            <person name="Chaboub L."/>
            <person name="Chen D."/>
            <person name="Coyle M."/>
            <person name="Deiros D.R."/>
            <person name="Dinh H."/>
            <person name="Forbes L."/>
            <person name="Fowler G."/>
            <person name="Francisco L."/>
            <person name="Fu Q."/>
            <person name="Gubbala S."/>
            <person name="Hale W."/>
            <person name="Han Y."/>
            <person name="Hemphill L."/>
            <person name="Highlander S.K."/>
            <person name="Hirani K."/>
            <person name="Hogues M."/>
            <person name="Jackson L."/>
            <person name="Jakkamsetti A."/>
            <person name="Javaid M."/>
            <person name="Jiang H."/>
            <person name="Korchina V."/>
            <person name="Kovar C."/>
            <person name="Lara F."/>
            <person name="Lee S."/>
            <person name="Mata R."/>
            <person name="Mathew T."/>
            <person name="Moen C."/>
            <person name="Morales K."/>
            <person name="Munidasa M."/>
            <person name="Nazareth L."/>
            <person name="Ngo R."/>
            <person name="Nguyen L."/>
            <person name="Okwuonu G."/>
            <person name="Ongeri F."/>
            <person name="Patil S."/>
            <person name="Petrosino J."/>
            <person name="Pham C."/>
            <person name="Pham P."/>
            <person name="Pu L.-L."/>
            <person name="Puazo M."/>
            <person name="Raj R."/>
            <person name="Reid J."/>
            <person name="Rouhana J."/>
            <person name="Saada N."/>
            <person name="Shang Y."/>
            <person name="Simmons D."/>
            <person name="Thornton R."/>
            <person name="Warren J."/>
            <person name="Weissenberger G."/>
            <person name="Zhang J."/>
            <person name="Zhang L."/>
            <person name="Zhou C."/>
            <person name="Zhu D."/>
            <person name="Muzny D."/>
            <person name="Worley K."/>
            <person name="Gibbs R."/>
        </authorList>
    </citation>
    <scope>NUCLEOTIDE SEQUENCE [LARGE SCALE GENOMIC DNA]</scope>
    <source>
        <strain evidence="2">LMS2-1</strain>
    </source>
</reference>
<keyword evidence="1" id="KW-1133">Transmembrane helix</keyword>
<organism evidence="2 3">
    <name type="scientific">Lacticaseibacillus rhamnosus (strain LMS2-1)</name>
    <dbReference type="NCBI Taxonomy" id="525361"/>
    <lineage>
        <taxon>Bacteria</taxon>
        <taxon>Bacillati</taxon>
        <taxon>Bacillota</taxon>
        <taxon>Bacilli</taxon>
        <taxon>Lactobacillales</taxon>
        <taxon>Lactobacillaceae</taxon>
        <taxon>Lacticaseibacillus</taxon>
    </lineage>
</organism>
<proteinExistence type="predicted"/>
<sequence length="174" mass="19949">GERVMGVNQSSSGLRRDDRTLTIAPQVLTRRLLRRRTRYGRKQVLMYQNLTTHTQTLHHKNLHQHSHSLWHNRTKQLGGILPVTLILMSIYALFVFALAAYTWRHRNQNFLMIKKPAPALTRFLKIFTVLFTVVGVFAIIGGLAFPTWANLVILVSGAFLATIFIFISLTQIKL</sequence>